<reference evidence="1" key="1">
    <citation type="submission" date="2014-09" db="EMBL/GenBank/DDBJ databases">
        <title>Genome sequence of the luminous mushroom Mycena chlorophos for searching fungal bioluminescence genes.</title>
        <authorList>
            <person name="Tanaka Y."/>
            <person name="Kasuga D."/>
            <person name="Oba Y."/>
            <person name="Hase S."/>
            <person name="Sato K."/>
            <person name="Oba Y."/>
            <person name="Sakakibara Y."/>
        </authorList>
    </citation>
    <scope>NUCLEOTIDE SEQUENCE</scope>
</reference>
<evidence type="ECO:0000313" key="2">
    <source>
        <dbReference type="Proteomes" id="UP000815677"/>
    </source>
</evidence>
<name>A0ABQ0MDL6_MYCCL</name>
<accession>A0ABQ0MDL6</accession>
<evidence type="ECO:0000313" key="1">
    <source>
        <dbReference type="EMBL" id="GAT61399.1"/>
    </source>
</evidence>
<proteinExistence type="predicted"/>
<keyword evidence="2" id="KW-1185">Reference proteome</keyword>
<dbReference type="EMBL" id="DF850028">
    <property type="protein sequence ID" value="GAT61399.1"/>
    <property type="molecule type" value="Genomic_DNA"/>
</dbReference>
<sequence>MVQLSSRWGSGRSAAFFTRNWASTRGSAGAKAGDDLSPGLDIVPLAGLLDEPSTAREPPGEGWCGRQISTVELPYVGPPSVRFSTNSLPPNDHHPPTCTLSSRPCSNPTSPHCFPAVTGVVASGKCQPSTAGRHCCVDSAELSTHVTRTRIESNSGGPTDGRRAAKNVIPGPGLASALQSELVRFAESESTTLCVSCGDEGKAVVADGHFTTLCRECVDAELAEGYRFRDVPW</sequence>
<protein>
    <recommendedName>
        <fullName evidence="3">DksA C4-type domain-containing protein</fullName>
    </recommendedName>
</protein>
<organism evidence="1 2">
    <name type="scientific">Mycena chlorophos</name>
    <name type="common">Agaric fungus</name>
    <name type="synonym">Agaricus chlorophos</name>
    <dbReference type="NCBI Taxonomy" id="658473"/>
    <lineage>
        <taxon>Eukaryota</taxon>
        <taxon>Fungi</taxon>
        <taxon>Dikarya</taxon>
        <taxon>Basidiomycota</taxon>
        <taxon>Agaricomycotina</taxon>
        <taxon>Agaricomycetes</taxon>
        <taxon>Agaricomycetidae</taxon>
        <taxon>Agaricales</taxon>
        <taxon>Marasmiineae</taxon>
        <taxon>Mycenaceae</taxon>
        <taxon>Mycena</taxon>
    </lineage>
</organism>
<dbReference type="Proteomes" id="UP000815677">
    <property type="component" value="Unassembled WGS sequence"/>
</dbReference>
<gene>
    <name evidence="1" type="ORF">MCHLO_17423</name>
</gene>
<evidence type="ECO:0008006" key="3">
    <source>
        <dbReference type="Google" id="ProtNLM"/>
    </source>
</evidence>